<keyword evidence="2 6" id="KW-0808">Transferase</keyword>
<dbReference type="GO" id="GO:0005634">
    <property type="term" value="C:nucleus"/>
    <property type="evidence" value="ECO:0007669"/>
    <property type="project" value="TreeGrafter"/>
</dbReference>
<evidence type="ECO:0000256" key="1">
    <source>
        <dbReference type="ARBA" id="ARBA00022603"/>
    </source>
</evidence>
<dbReference type="PROSITE" id="PS51559">
    <property type="entry name" value="SAM_RMT2"/>
    <property type="match status" value="1"/>
</dbReference>
<dbReference type="Gene3D" id="3.40.50.150">
    <property type="entry name" value="Vaccinia Virus protein VP39"/>
    <property type="match status" value="1"/>
</dbReference>
<dbReference type="OMA" id="YWVVDNY"/>
<protein>
    <submittedName>
        <fullName evidence="6">Protein arginine N-methyltransferase 2</fullName>
    </submittedName>
</protein>
<sequence>MVAHLDDDAADSQDIDVDVVVSLGQALVDAILGRAPLAEIKGQIAAGAPLWYQDDEGTSPLHAAAYVESEQLIRLLIDEGAVWNAVDNLHNTAGDIALSFNNEACYNIIRDAGIRSEILLTLLSSRFPPADSPLNLVFKATDTTPAGSTEAFLSSRLHYTTDEHGQDICLVKVDGEEEIGVMMGWERGIMQETVHKLCDDHENIKDGLKVLNIGFGLGIIDSLFQTLFTPPSLHVIIEPHPDVLQHMRHQGWFEKPGVRILQGKWQDFIESEELLGVGGFDVVYTDTFSEDYKELHRFFEHVPDLLAGPESRFGFFNGLGATNALFYDVYTHVSDLHLADVGIDIEWSDVDVLAGEENRWGKTREYFAMRFYRLPVGRMRGI</sequence>
<dbReference type="GO" id="GO:0005737">
    <property type="term" value="C:cytoplasm"/>
    <property type="evidence" value="ECO:0007669"/>
    <property type="project" value="TreeGrafter"/>
</dbReference>
<name>A0A1C7LR17_GRIFR</name>
<dbReference type="GO" id="GO:0032259">
    <property type="term" value="P:methylation"/>
    <property type="evidence" value="ECO:0007669"/>
    <property type="project" value="UniProtKB-KW"/>
</dbReference>
<keyword evidence="3" id="KW-0949">S-adenosyl-L-methionine</keyword>
<dbReference type="InterPro" id="IPR002110">
    <property type="entry name" value="Ankyrin_rpt"/>
</dbReference>
<evidence type="ECO:0000313" key="7">
    <source>
        <dbReference type="Proteomes" id="UP000092993"/>
    </source>
</evidence>
<dbReference type="InterPro" id="IPR029063">
    <property type="entry name" value="SAM-dependent_MTases_sf"/>
</dbReference>
<evidence type="ECO:0000256" key="4">
    <source>
        <dbReference type="PROSITE-ProRule" id="PRU00023"/>
    </source>
</evidence>
<evidence type="ECO:0000256" key="3">
    <source>
        <dbReference type="ARBA" id="ARBA00022691"/>
    </source>
</evidence>
<proteinExistence type="predicted"/>
<dbReference type="PANTHER" id="PTHR32379:SF1">
    <property type="entry name" value="GUANIDINOACETATE N-METHYLTRANSFERASE"/>
    <property type="match status" value="1"/>
</dbReference>
<dbReference type="Pfam" id="PF00023">
    <property type="entry name" value="Ank"/>
    <property type="match status" value="1"/>
</dbReference>
<dbReference type="PANTHER" id="PTHR32379">
    <property type="entry name" value="GUANIDINOACETATE N-METHYLTRANSFERASE"/>
    <property type="match status" value="1"/>
</dbReference>
<keyword evidence="1 6" id="KW-0489">Methyltransferase</keyword>
<dbReference type="PROSITE" id="PS50088">
    <property type="entry name" value="ANK_REPEAT"/>
    <property type="match status" value="1"/>
</dbReference>
<dbReference type="PROSITE" id="PS50297">
    <property type="entry name" value="ANK_REP_REGION"/>
    <property type="match status" value="1"/>
</dbReference>
<dbReference type="STRING" id="5627.A0A1C7LR17"/>
<evidence type="ECO:0000256" key="2">
    <source>
        <dbReference type="ARBA" id="ARBA00022679"/>
    </source>
</evidence>
<dbReference type="Gene3D" id="1.25.40.20">
    <property type="entry name" value="Ankyrin repeat-containing domain"/>
    <property type="match status" value="1"/>
</dbReference>
<dbReference type="InterPro" id="IPR036770">
    <property type="entry name" value="Ankyrin_rpt-contain_sf"/>
</dbReference>
<dbReference type="InterPro" id="IPR051038">
    <property type="entry name" value="RMT2/GAMT_Mtase"/>
</dbReference>
<dbReference type="SUPFAM" id="SSF48403">
    <property type="entry name" value="Ankyrin repeat"/>
    <property type="match status" value="1"/>
</dbReference>
<feature type="repeat" description="ANK" evidence="4">
    <location>
        <begin position="56"/>
        <end position="88"/>
    </location>
</feature>
<keyword evidence="7" id="KW-1185">Reference proteome</keyword>
<dbReference type="InterPro" id="IPR026480">
    <property type="entry name" value="RMT2_dom"/>
</dbReference>
<organism evidence="6 7">
    <name type="scientific">Grifola frondosa</name>
    <name type="common">Maitake</name>
    <name type="synonym">Polyporus frondosus</name>
    <dbReference type="NCBI Taxonomy" id="5627"/>
    <lineage>
        <taxon>Eukaryota</taxon>
        <taxon>Fungi</taxon>
        <taxon>Dikarya</taxon>
        <taxon>Basidiomycota</taxon>
        <taxon>Agaricomycotina</taxon>
        <taxon>Agaricomycetes</taxon>
        <taxon>Polyporales</taxon>
        <taxon>Grifolaceae</taxon>
        <taxon>Grifola</taxon>
    </lineage>
</organism>
<reference evidence="6 7" key="1">
    <citation type="submission" date="2016-03" db="EMBL/GenBank/DDBJ databases">
        <title>Whole genome sequencing of Grifola frondosa 9006-11.</title>
        <authorList>
            <person name="Min B."/>
            <person name="Park H."/>
            <person name="Kim J.-G."/>
            <person name="Cho H."/>
            <person name="Oh Y.-L."/>
            <person name="Kong W.-S."/>
            <person name="Choi I.-G."/>
        </authorList>
    </citation>
    <scope>NUCLEOTIDE SEQUENCE [LARGE SCALE GENOMIC DNA]</scope>
    <source>
        <strain evidence="6 7">9006-11</strain>
    </source>
</reference>
<gene>
    <name evidence="6" type="primary">RMT2_1</name>
    <name evidence="6" type="ORF">A0H81_12854</name>
</gene>
<dbReference type="OrthoDB" id="19014at2759"/>
<dbReference type="EMBL" id="LUGG01000025">
    <property type="protein sequence ID" value="OBZ67211.1"/>
    <property type="molecule type" value="Genomic_DNA"/>
</dbReference>
<dbReference type="AlphaFoldDB" id="A0A1C7LR17"/>
<evidence type="ECO:0000259" key="5">
    <source>
        <dbReference type="PROSITE" id="PS51559"/>
    </source>
</evidence>
<feature type="domain" description="RMT2" evidence="5">
    <location>
        <begin position="143"/>
        <end position="382"/>
    </location>
</feature>
<accession>A0A1C7LR17</accession>
<dbReference type="Proteomes" id="UP000092993">
    <property type="component" value="Unassembled WGS sequence"/>
</dbReference>
<comment type="caution">
    <text evidence="6">The sequence shown here is derived from an EMBL/GenBank/DDBJ whole genome shotgun (WGS) entry which is preliminary data.</text>
</comment>
<keyword evidence="4" id="KW-0040">ANK repeat</keyword>
<evidence type="ECO:0000313" key="6">
    <source>
        <dbReference type="EMBL" id="OBZ67211.1"/>
    </source>
</evidence>
<dbReference type="GO" id="GO:0019702">
    <property type="term" value="F:protein arginine N5-methyltransferase activity"/>
    <property type="evidence" value="ECO:0007669"/>
    <property type="project" value="TreeGrafter"/>
</dbReference>
<dbReference type="SUPFAM" id="SSF53335">
    <property type="entry name" value="S-adenosyl-L-methionine-dependent methyltransferases"/>
    <property type="match status" value="1"/>
</dbReference>